<accession>A0A7J7MW89</accession>
<dbReference type="InterPro" id="IPR008480">
    <property type="entry name" value="DUF761_pln"/>
</dbReference>
<evidence type="ECO:0000313" key="1">
    <source>
        <dbReference type="EMBL" id="KAF6159199.1"/>
    </source>
</evidence>
<evidence type="ECO:0000313" key="2">
    <source>
        <dbReference type="Proteomes" id="UP000541444"/>
    </source>
</evidence>
<dbReference type="Proteomes" id="UP000541444">
    <property type="component" value="Unassembled WGS sequence"/>
</dbReference>
<comment type="caution">
    <text evidence="1">The sequence shown here is derived from an EMBL/GenBank/DDBJ whole genome shotgun (WGS) entry which is preliminary data.</text>
</comment>
<protein>
    <submittedName>
        <fullName evidence="1">Uncharacterized protein</fullName>
    </submittedName>
</protein>
<dbReference type="PANTHER" id="PTHR33450:SF12">
    <property type="entry name" value="COTTON FIBER PROTEIN"/>
    <property type="match status" value="1"/>
</dbReference>
<name>A0A7J7MW89_9MAGN</name>
<proteinExistence type="predicted"/>
<dbReference type="EMBL" id="JACGCM010001203">
    <property type="protein sequence ID" value="KAF6159199.1"/>
    <property type="molecule type" value="Genomic_DNA"/>
</dbReference>
<dbReference type="Pfam" id="PF05553">
    <property type="entry name" value="DUF761"/>
    <property type="match status" value="1"/>
</dbReference>
<dbReference type="AlphaFoldDB" id="A0A7J7MW89"/>
<gene>
    <name evidence="1" type="ORF">GIB67_031098</name>
</gene>
<dbReference type="PANTHER" id="PTHR33450">
    <property type="entry name" value="EMB|CAB67623.1-RELATED"/>
    <property type="match status" value="1"/>
</dbReference>
<sequence>MKNRASVFLKEIISVLKAVIKSKSMALKSKTRDIKTRLIIFSLLRNKKDIMGSISDKIHSLLQQQRSPPTYNAAEGSQGKAIVVYETTAPSETIPDNHSCTYEVVNQEYYELEDDKYPDLTHTLFDDETQSVIDLVKNSKEGVGKEFILEDEIDNVADLFIRRFHHQMSCRNKNRSRGIKKCFRGVSEIYILSNLRKEERREMRSLNRNSTTISIVVS</sequence>
<keyword evidence="2" id="KW-1185">Reference proteome</keyword>
<reference evidence="1 2" key="1">
    <citation type="journal article" date="2020" name="IScience">
        <title>Genome Sequencing of the Endangered Kingdonia uniflora (Circaeasteraceae, Ranunculales) Reveals Potential Mechanisms of Evolutionary Specialization.</title>
        <authorList>
            <person name="Sun Y."/>
            <person name="Deng T."/>
            <person name="Zhang A."/>
            <person name="Moore M.J."/>
            <person name="Landis J.B."/>
            <person name="Lin N."/>
            <person name="Zhang H."/>
            <person name="Zhang X."/>
            <person name="Huang J."/>
            <person name="Zhang X."/>
            <person name="Sun H."/>
            <person name="Wang H."/>
        </authorList>
    </citation>
    <scope>NUCLEOTIDE SEQUENCE [LARGE SCALE GENOMIC DNA]</scope>
    <source>
        <strain evidence="1">TB1705</strain>
        <tissue evidence="1">Leaf</tissue>
    </source>
</reference>
<dbReference type="OrthoDB" id="684076at2759"/>
<organism evidence="1 2">
    <name type="scientific">Kingdonia uniflora</name>
    <dbReference type="NCBI Taxonomy" id="39325"/>
    <lineage>
        <taxon>Eukaryota</taxon>
        <taxon>Viridiplantae</taxon>
        <taxon>Streptophyta</taxon>
        <taxon>Embryophyta</taxon>
        <taxon>Tracheophyta</taxon>
        <taxon>Spermatophyta</taxon>
        <taxon>Magnoliopsida</taxon>
        <taxon>Ranunculales</taxon>
        <taxon>Circaeasteraceae</taxon>
        <taxon>Kingdonia</taxon>
    </lineage>
</organism>